<dbReference type="InterPro" id="IPR001789">
    <property type="entry name" value="Sig_transdc_resp-reg_receiver"/>
</dbReference>
<dbReference type="EMBL" id="AAOH01000012">
    <property type="protein sequence ID" value="EAR26570.1"/>
    <property type="molecule type" value="Genomic_DNA"/>
</dbReference>
<dbReference type="PROSITE" id="PS50110">
    <property type="entry name" value="RESPONSE_REGULATORY"/>
    <property type="match status" value="1"/>
</dbReference>
<dbReference type="InterPro" id="IPR036097">
    <property type="entry name" value="HisK_dim/P_sf"/>
</dbReference>
<evidence type="ECO:0000256" key="1">
    <source>
        <dbReference type="ARBA" id="ARBA00000085"/>
    </source>
</evidence>
<sequence>MHNKTPLYLLVFISYIFVGIISNSFLVIGDYPASIWPPAGIALGAIFLLGLRVIPLIFVAAFITNFVHFDSTTLYLSFDDVFKTALIAFGVSAQAILGYWLINRINASAIALLNLKSSLQLMLIGGPLSCIVGAAIGTLTLFSFDVINANLVLTTFVNWWAGDAMGVMIFTPLLLVAFLPEQGSRRLQVLLPGLLVYTVISLLFYFQLENIKAKTRQDIETKSQILQLSVQQQIQKIKSNIGLLEAYYESSDYVNYLEFMNFTDKQLHFSQEIAAIEWIPKVNLAERSKRENELHQIGFQEFSFKEHDGQGNLVNAATRDVYFPVLFVNPVQGNEAALGFDLASNSTRAAALNLAARTKKPVLTQPLNLVQQQDSSLSVLYIVPIFTGQPKVTLKGYVLGVLHLPKLVDTILAPLELSGFNIRLLDVADNLAAKVLYQDEHYRSTEPVFHFKIPFGQRVWAVNLYQAEGQGLQESWLNQYMVQLVGLLFVWLLITFLLLLTGTNLQISDQVYKQTEKLRLEKQKSDKANKIKSEFLANMSHEIRTPINGIKGLHYLVLQQTDMRKVKEYIHQAENAVDVLLKVLNDILDFSKIEAGKLQLEYSEVYFTALFSQLETLVRTELNNKDITLLIHYPKISPLSMFTDKIRLKQVLLNLLNNAIKFTEPDGKIELTMVQLDNKQLRFSVKDNGIGIADLAQKQLFDAFTQADNSTSRKYGGTGLGLSICKHLVELMGGKIGFVSELNVGSEFYFTLPQGEFSTDEAPKTQHEFNIDEVSLGQFRILVAEDNPLNQKVISAILINKGCTPDIAENGLEALEMLAQRKYDLVLMDIQMPLLDGLATTEQIRLNPQFKNLPVIGLSANAMDSDVVNALAVGMNDYVVKPLDPNKLFKAILKYV</sequence>
<accession>A4CFD2</accession>
<dbReference type="Pfam" id="PF03924">
    <property type="entry name" value="CHASE"/>
    <property type="match status" value="1"/>
</dbReference>
<feature type="transmembrane region" description="Helical" evidence="11">
    <location>
        <begin position="480"/>
        <end position="500"/>
    </location>
</feature>
<dbReference type="InterPro" id="IPR036890">
    <property type="entry name" value="HATPase_C_sf"/>
</dbReference>
<dbReference type="Pfam" id="PF02518">
    <property type="entry name" value="HATPase_c"/>
    <property type="match status" value="1"/>
</dbReference>
<keyword evidence="6 11" id="KW-0812">Transmembrane</keyword>
<dbReference type="Proteomes" id="UP000006201">
    <property type="component" value="Unassembled WGS sequence"/>
</dbReference>
<dbReference type="SMART" id="SM00388">
    <property type="entry name" value="HisKA"/>
    <property type="match status" value="1"/>
</dbReference>
<dbReference type="SMART" id="SM01079">
    <property type="entry name" value="CHASE"/>
    <property type="match status" value="1"/>
</dbReference>
<dbReference type="PRINTS" id="PR00344">
    <property type="entry name" value="BCTRLSENSOR"/>
</dbReference>
<dbReference type="Gene3D" id="3.30.450.350">
    <property type="entry name" value="CHASE domain"/>
    <property type="match status" value="1"/>
</dbReference>
<evidence type="ECO:0000313" key="16">
    <source>
        <dbReference type="Proteomes" id="UP000006201"/>
    </source>
</evidence>
<dbReference type="InterPro" id="IPR004358">
    <property type="entry name" value="Sig_transdc_His_kin-like_C"/>
</dbReference>
<dbReference type="PANTHER" id="PTHR45339:SF1">
    <property type="entry name" value="HYBRID SIGNAL TRANSDUCTION HISTIDINE KINASE J"/>
    <property type="match status" value="1"/>
</dbReference>
<dbReference type="PANTHER" id="PTHR45339">
    <property type="entry name" value="HYBRID SIGNAL TRANSDUCTION HISTIDINE KINASE J"/>
    <property type="match status" value="1"/>
</dbReference>
<dbReference type="eggNOG" id="COG0642">
    <property type="taxonomic scope" value="Bacteria"/>
</dbReference>
<evidence type="ECO:0000256" key="9">
    <source>
        <dbReference type="ARBA" id="ARBA00023136"/>
    </source>
</evidence>
<feature type="domain" description="Response regulatory" evidence="13">
    <location>
        <begin position="780"/>
        <end position="896"/>
    </location>
</feature>
<dbReference type="SUPFAM" id="SSF55874">
    <property type="entry name" value="ATPase domain of HSP90 chaperone/DNA topoisomerase II/histidine kinase"/>
    <property type="match status" value="1"/>
</dbReference>
<keyword evidence="7 11" id="KW-1133">Transmembrane helix</keyword>
<protein>
    <recommendedName>
        <fullName evidence="3">histidine kinase</fullName>
        <ecNumber evidence="3">2.7.13.3</ecNumber>
    </recommendedName>
</protein>
<dbReference type="SMART" id="SM00387">
    <property type="entry name" value="HATPase_c"/>
    <property type="match status" value="1"/>
</dbReference>
<evidence type="ECO:0000256" key="6">
    <source>
        <dbReference type="ARBA" id="ARBA00022692"/>
    </source>
</evidence>
<dbReference type="CDD" id="cd16922">
    <property type="entry name" value="HATPase_EvgS-ArcB-TorS-like"/>
    <property type="match status" value="1"/>
</dbReference>
<dbReference type="OrthoDB" id="9810730at2"/>
<dbReference type="CDD" id="cd17546">
    <property type="entry name" value="REC_hyHK_CKI1_RcsC-like"/>
    <property type="match status" value="1"/>
</dbReference>
<feature type="domain" description="Histidine kinase" evidence="12">
    <location>
        <begin position="538"/>
        <end position="756"/>
    </location>
</feature>
<dbReference type="PROSITE" id="PS50839">
    <property type="entry name" value="CHASE"/>
    <property type="match status" value="1"/>
</dbReference>
<comment type="catalytic activity">
    <reaction evidence="1">
        <text>ATP + protein L-histidine = ADP + protein N-phospho-L-histidine.</text>
        <dbReference type="EC" id="2.7.13.3"/>
    </reaction>
</comment>
<dbReference type="InterPro" id="IPR005467">
    <property type="entry name" value="His_kinase_dom"/>
</dbReference>
<proteinExistence type="predicted"/>
<dbReference type="InterPro" id="IPR011006">
    <property type="entry name" value="CheY-like_superfamily"/>
</dbReference>
<dbReference type="InterPro" id="IPR003594">
    <property type="entry name" value="HATPase_dom"/>
</dbReference>
<evidence type="ECO:0000256" key="7">
    <source>
        <dbReference type="ARBA" id="ARBA00022989"/>
    </source>
</evidence>
<dbReference type="InterPro" id="IPR006189">
    <property type="entry name" value="CHASE_dom"/>
</dbReference>
<dbReference type="STRING" id="87626.PTD2_09494"/>
<evidence type="ECO:0000256" key="10">
    <source>
        <dbReference type="PROSITE-ProRule" id="PRU00169"/>
    </source>
</evidence>
<feature type="transmembrane region" description="Helical" evidence="11">
    <location>
        <begin position="84"/>
        <end position="102"/>
    </location>
</feature>
<name>A4CFD2_9GAMM</name>
<keyword evidence="4" id="KW-1003">Cell membrane</keyword>
<dbReference type="Gene3D" id="3.40.50.2300">
    <property type="match status" value="1"/>
</dbReference>
<keyword evidence="8" id="KW-0902">Two-component regulatory system</keyword>
<dbReference type="Gene3D" id="3.30.565.10">
    <property type="entry name" value="Histidine kinase-like ATPase, C-terminal domain"/>
    <property type="match status" value="1"/>
</dbReference>
<comment type="caution">
    <text evidence="15">The sequence shown here is derived from an EMBL/GenBank/DDBJ whole genome shotgun (WGS) entry which is preliminary data.</text>
</comment>
<dbReference type="SUPFAM" id="SSF52172">
    <property type="entry name" value="CheY-like"/>
    <property type="match status" value="1"/>
</dbReference>
<evidence type="ECO:0000313" key="15">
    <source>
        <dbReference type="EMBL" id="EAR26570.1"/>
    </source>
</evidence>
<evidence type="ECO:0000256" key="8">
    <source>
        <dbReference type="ARBA" id="ARBA00023012"/>
    </source>
</evidence>
<dbReference type="Pfam" id="PF00072">
    <property type="entry name" value="Response_reg"/>
    <property type="match status" value="1"/>
</dbReference>
<organism evidence="15 16">
    <name type="scientific">Pseudoalteromonas tunicata D2</name>
    <dbReference type="NCBI Taxonomy" id="87626"/>
    <lineage>
        <taxon>Bacteria</taxon>
        <taxon>Pseudomonadati</taxon>
        <taxon>Pseudomonadota</taxon>
        <taxon>Gammaproteobacteria</taxon>
        <taxon>Alteromonadales</taxon>
        <taxon>Pseudoalteromonadaceae</taxon>
        <taxon>Pseudoalteromonas</taxon>
    </lineage>
</organism>
<evidence type="ECO:0000256" key="11">
    <source>
        <dbReference type="SAM" id="Phobius"/>
    </source>
</evidence>
<evidence type="ECO:0000259" key="14">
    <source>
        <dbReference type="PROSITE" id="PS50839"/>
    </source>
</evidence>
<feature type="transmembrane region" description="Helical" evidence="11">
    <location>
        <begin position="156"/>
        <end position="177"/>
    </location>
</feature>
<feature type="domain" description="CHASE" evidence="14">
    <location>
        <begin position="250"/>
        <end position="437"/>
    </location>
</feature>
<dbReference type="InterPro" id="IPR003661">
    <property type="entry name" value="HisK_dim/P_dom"/>
</dbReference>
<feature type="modified residue" description="4-aspartylphosphate" evidence="10">
    <location>
        <position position="829"/>
    </location>
</feature>
<reference evidence="15 16" key="1">
    <citation type="submission" date="2006-02" db="EMBL/GenBank/DDBJ databases">
        <authorList>
            <person name="Moran M.A."/>
            <person name="Kjelleberg S."/>
            <person name="Egan S."/>
            <person name="Saunders N."/>
            <person name="Thomas T."/>
            <person name="Ferriera S."/>
            <person name="Johnson J."/>
            <person name="Kravitz S."/>
            <person name="Halpern A."/>
            <person name="Remington K."/>
            <person name="Beeson K."/>
            <person name="Tran B."/>
            <person name="Rogers Y.-H."/>
            <person name="Friedman R."/>
            <person name="Venter J.C."/>
        </authorList>
    </citation>
    <scope>NUCLEOTIDE SEQUENCE [LARGE SCALE GENOMIC DNA]</scope>
    <source>
        <strain evidence="15 16">D2</strain>
    </source>
</reference>
<dbReference type="SMART" id="SM00448">
    <property type="entry name" value="REC"/>
    <property type="match status" value="1"/>
</dbReference>
<evidence type="ECO:0000259" key="12">
    <source>
        <dbReference type="PROSITE" id="PS50109"/>
    </source>
</evidence>
<keyword evidence="5 10" id="KW-0597">Phosphoprotein</keyword>
<feature type="transmembrane region" description="Helical" evidence="11">
    <location>
        <begin position="40"/>
        <end position="64"/>
    </location>
</feature>
<evidence type="ECO:0000259" key="13">
    <source>
        <dbReference type="PROSITE" id="PS50110"/>
    </source>
</evidence>
<dbReference type="GO" id="GO:0000155">
    <property type="term" value="F:phosphorelay sensor kinase activity"/>
    <property type="evidence" value="ECO:0007669"/>
    <property type="project" value="InterPro"/>
</dbReference>
<dbReference type="Pfam" id="PF00512">
    <property type="entry name" value="HisKA"/>
    <property type="match status" value="1"/>
</dbReference>
<feature type="transmembrane region" description="Helical" evidence="11">
    <location>
        <begin position="123"/>
        <end position="144"/>
    </location>
</feature>
<evidence type="ECO:0000256" key="2">
    <source>
        <dbReference type="ARBA" id="ARBA00004651"/>
    </source>
</evidence>
<dbReference type="GO" id="GO:0005886">
    <property type="term" value="C:plasma membrane"/>
    <property type="evidence" value="ECO:0007669"/>
    <property type="project" value="UniProtKB-SubCell"/>
</dbReference>
<dbReference type="Gene3D" id="1.10.287.130">
    <property type="match status" value="1"/>
</dbReference>
<evidence type="ECO:0000256" key="5">
    <source>
        <dbReference type="ARBA" id="ARBA00022553"/>
    </source>
</evidence>
<comment type="subcellular location">
    <subcellularLocation>
        <location evidence="2">Cell membrane</location>
        <topology evidence="2">Multi-pass membrane protein</topology>
    </subcellularLocation>
</comment>
<dbReference type="SUPFAM" id="SSF47384">
    <property type="entry name" value="Homodimeric domain of signal transducing histidine kinase"/>
    <property type="match status" value="1"/>
</dbReference>
<gene>
    <name evidence="15" type="ORF">PTD2_09494</name>
</gene>
<dbReference type="RefSeq" id="WP_009839273.1">
    <property type="nucleotide sequence ID" value="NZ_AAOH01000012.1"/>
</dbReference>
<dbReference type="InterPro" id="IPR007895">
    <property type="entry name" value="MASE1"/>
</dbReference>
<dbReference type="Pfam" id="PF05231">
    <property type="entry name" value="MASE1"/>
    <property type="match status" value="1"/>
</dbReference>
<dbReference type="HOGENOM" id="CLU_000445_114_62_6"/>
<evidence type="ECO:0000256" key="4">
    <source>
        <dbReference type="ARBA" id="ARBA00022475"/>
    </source>
</evidence>
<dbReference type="PROSITE" id="PS50109">
    <property type="entry name" value="HIS_KIN"/>
    <property type="match status" value="1"/>
</dbReference>
<keyword evidence="16" id="KW-1185">Reference proteome</keyword>
<feature type="transmembrane region" description="Helical" evidence="11">
    <location>
        <begin position="6"/>
        <end position="28"/>
    </location>
</feature>
<evidence type="ECO:0000256" key="3">
    <source>
        <dbReference type="ARBA" id="ARBA00012438"/>
    </source>
</evidence>
<dbReference type="FunFam" id="3.30.565.10:FF:000010">
    <property type="entry name" value="Sensor histidine kinase RcsC"/>
    <property type="match status" value="1"/>
</dbReference>
<feature type="transmembrane region" description="Helical" evidence="11">
    <location>
        <begin position="189"/>
        <end position="208"/>
    </location>
</feature>
<dbReference type="InterPro" id="IPR042240">
    <property type="entry name" value="CHASE_sf"/>
</dbReference>
<keyword evidence="9 11" id="KW-0472">Membrane</keyword>
<dbReference type="EC" id="2.7.13.3" evidence="3"/>
<dbReference type="CDD" id="cd00082">
    <property type="entry name" value="HisKA"/>
    <property type="match status" value="1"/>
</dbReference>
<dbReference type="AlphaFoldDB" id="A4CFD2"/>